<dbReference type="KEGG" id="taqu:KDW03_07355"/>
<name>A0AAX3BAY1_9SPIR</name>
<protein>
    <recommendedName>
        <fullName evidence="12">Acyl-ACP thioesterase</fullName>
    </recommendedName>
</protein>
<evidence type="ECO:0008006" key="12">
    <source>
        <dbReference type="Google" id="ProtNLM"/>
    </source>
</evidence>
<evidence type="ECO:0000259" key="9">
    <source>
        <dbReference type="Pfam" id="PF20791"/>
    </source>
</evidence>
<keyword evidence="11" id="KW-1185">Reference proteome</keyword>
<dbReference type="Pfam" id="PF01643">
    <property type="entry name" value="Acyl-ACP_TE"/>
    <property type="match status" value="1"/>
</dbReference>
<evidence type="ECO:0000256" key="3">
    <source>
        <dbReference type="ARBA" id="ARBA00022801"/>
    </source>
</evidence>
<evidence type="ECO:0000313" key="11">
    <source>
        <dbReference type="Proteomes" id="UP001056539"/>
    </source>
</evidence>
<dbReference type="Pfam" id="PF20791">
    <property type="entry name" value="Acyl-ACP_TE_C"/>
    <property type="match status" value="1"/>
</dbReference>
<keyword evidence="7" id="KW-0275">Fatty acid biosynthesis</keyword>
<keyword evidence="6" id="KW-0443">Lipid metabolism</keyword>
<dbReference type="InterPro" id="IPR002864">
    <property type="entry name" value="Acyl-ACP_thioesterase_NHD"/>
</dbReference>
<dbReference type="InterPro" id="IPR049427">
    <property type="entry name" value="Acyl-ACP_TE_C"/>
</dbReference>
<dbReference type="PANTHER" id="PTHR31727">
    <property type="entry name" value="OLEOYL-ACYL CARRIER PROTEIN THIOESTERASE 1, CHLOROPLASTIC"/>
    <property type="match status" value="1"/>
</dbReference>
<keyword evidence="3" id="KW-0378">Hydrolase</keyword>
<feature type="domain" description="Acyl-ACP thioesterase N-terminal hotdog" evidence="8">
    <location>
        <begin position="8"/>
        <end position="124"/>
    </location>
</feature>
<dbReference type="EMBL" id="CP073355">
    <property type="protein sequence ID" value="URA09311.1"/>
    <property type="molecule type" value="Genomic_DNA"/>
</dbReference>
<organism evidence="10 11">
    <name type="scientific">Thermospira aquatica</name>
    <dbReference type="NCBI Taxonomy" id="2828656"/>
    <lineage>
        <taxon>Bacteria</taxon>
        <taxon>Pseudomonadati</taxon>
        <taxon>Spirochaetota</taxon>
        <taxon>Spirochaetia</taxon>
        <taxon>Brevinematales</taxon>
        <taxon>Thermospiraceae</taxon>
        <taxon>Thermospira</taxon>
    </lineage>
</organism>
<dbReference type="Proteomes" id="UP001056539">
    <property type="component" value="Chromosome"/>
</dbReference>
<dbReference type="InterPro" id="IPR045023">
    <property type="entry name" value="FATA/B"/>
</dbReference>
<keyword evidence="5" id="KW-0809">Transit peptide</keyword>
<keyword evidence="4" id="KW-0276">Fatty acid metabolism</keyword>
<dbReference type="GO" id="GO:0016297">
    <property type="term" value="F:fatty acyl-[ACP] hydrolase activity"/>
    <property type="evidence" value="ECO:0007669"/>
    <property type="project" value="InterPro"/>
</dbReference>
<evidence type="ECO:0000256" key="5">
    <source>
        <dbReference type="ARBA" id="ARBA00022946"/>
    </source>
</evidence>
<reference evidence="10" key="2">
    <citation type="submission" date="2022-06" db="EMBL/GenBank/DDBJ databases">
        <title>Thermospira aquatica gen. nov., sp. nov.</title>
        <authorList>
            <person name="Ben Ali Gam Z."/>
            <person name="Labat M."/>
        </authorList>
    </citation>
    <scope>NUCLEOTIDE SEQUENCE</scope>
    <source>
        <strain evidence="10">F1F22</strain>
    </source>
</reference>
<evidence type="ECO:0000256" key="7">
    <source>
        <dbReference type="ARBA" id="ARBA00023160"/>
    </source>
</evidence>
<evidence type="ECO:0000256" key="4">
    <source>
        <dbReference type="ARBA" id="ARBA00022832"/>
    </source>
</evidence>
<dbReference type="SUPFAM" id="SSF54637">
    <property type="entry name" value="Thioesterase/thiol ester dehydrase-isomerase"/>
    <property type="match status" value="2"/>
</dbReference>
<dbReference type="PANTHER" id="PTHR31727:SF6">
    <property type="entry name" value="OLEOYL-ACYL CARRIER PROTEIN THIOESTERASE 1, CHLOROPLASTIC"/>
    <property type="match status" value="1"/>
</dbReference>
<accession>A0AAX3BAY1</accession>
<evidence type="ECO:0000313" key="10">
    <source>
        <dbReference type="EMBL" id="URA09311.1"/>
    </source>
</evidence>
<feature type="domain" description="Acyl-ACP thioesterase-like C-terminal" evidence="9">
    <location>
        <begin position="168"/>
        <end position="254"/>
    </location>
</feature>
<comment type="similarity">
    <text evidence="1">Belongs to the acyl-ACP thioesterase family.</text>
</comment>
<reference evidence="10" key="1">
    <citation type="submission" date="2021-04" db="EMBL/GenBank/DDBJ databases">
        <authorList>
            <person name="Postec A."/>
        </authorList>
    </citation>
    <scope>NUCLEOTIDE SEQUENCE</scope>
    <source>
        <strain evidence="10">F1F22</strain>
    </source>
</reference>
<sequence length="255" mass="29856">MTPPARCQTTFDFRFTEKSPIGTITLASLCRYLLEVADDHAYQLGIDFQNMFERGLTWALLRLCIDVPKNLETLTELTLCTWPAARESLYVYRDYEIMSTTGEILGRATSQWVILDLKTHKPVKPPAFLTDLYQNLYQDNIPKRWDISFTRWNTLNMNEYPLRYECPIIVRRSDTDLNGHTNTASYVEFMEEAIPLELYKKRSPSYLELNCLTESFEKEHLFSIAEINPEETEIIHTLIRKHDNTLIARAKTLWS</sequence>
<evidence type="ECO:0000259" key="8">
    <source>
        <dbReference type="Pfam" id="PF01643"/>
    </source>
</evidence>
<dbReference type="InterPro" id="IPR029069">
    <property type="entry name" value="HotDog_dom_sf"/>
</dbReference>
<dbReference type="CDD" id="cd00586">
    <property type="entry name" value="4HBT"/>
    <property type="match status" value="1"/>
</dbReference>
<proteinExistence type="inferred from homology"/>
<gene>
    <name evidence="10" type="ORF">KDW03_07355</name>
</gene>
<dbReference type="RefSeq" id="WP_271434439.1">
    <property type="nucleotide sequence ID" value="NZ_CP073355.1"/>
</dbReference>
<evidence type="ECO:0000256" key="2">
    <source>
        <dbReference type="ARBA" id="ARBA00022516"/>
    </source>
</evidence>
<dbReference type="Gene3D" id="3.10.129.10">
    <property type="entry name" value="Hotdog Thioesterase"/>
    <property type="match status" value="1"/>
</dbReference>
<evidence type="ECO:0000256" key="1">
    <source>
        <dbReference type="ARBA" id="ARBA00006500"/>
    </source>
</evidence>
<dbReference type="AlphaFoldDB" id="A0AAX3BAY1"/>
<dbReference type="GO" id="GO:0000036">
    <property type="term" value="F:acyl carrier activity"/>
    <property type="evidence" value="ECO:0007669"/>
    <property type="project" value="TreeGrafter"/>
</dbReference>
<keyword evidence="2" id="KW-0444">Lipid biosynthesis</keyword>
<evidence type="ECO:0000256" key="6">
    <source>
        <dbReference type="ARBA" id="ARBA00023098"/>
    </source>
</evidence>